<gene>
    <name evidence="1" type="ORF">QCA50_004941</name>
</gene>
<proteinExistence type="predicted"/>
<name>A0AAW0GNT0_9APHY</name>
<accession>A0AAW0GNT0</accession>
<keyword evidence="2" id="KW-1185">Reference proteome</keyword>
<protein>
    <submittedName>
        <fullName evidence="1">Uncharacterized protein</fullName>
    </submittedName>
</protein>
<sequence>MARWVSKSNQDQYIHNHSQDHSCFSFYLIGTELVSSDPVRTLRNKQMHVPTRCIDDNLAIISPLCLTTAGVSPLPRMSYFRVHRFTLYPAIHSLPPIPLFDEARLPHIAYVLHRSVEAS</sequence>
<evidence type="ECO:0000313" key="1">
    <source>
        <dbReference type="EMBL" id="KAK7691542.1"/>
    </source>
</evidence>
<reference evidence="1 2" key="1">
    <citation type="submission" date="2022-09" db="EMBL/GenBank/DDBJ databases">
        <authorList>
            <person name="Palmer J.M."/>
        </authorList>
    </citation>
    <scope>NUCLEOTIDE SEQUENCE [LARGE SCALE GENOMIC DNA]</scope>
    <source>
        <strain evidence="1 2">DSM 7382</strain>
    </source>
</reference>
<evidence type="ECO:0000313" key="2">
    <source>
        <dbReference type="Proteomes" id="UP001385951"/>
    </source>
</evidence>
<organism evidence="1 2">
    <name type="scientific">Cerrena zonata</name>
    <dbReference type="NCBI Taxonomy" id="2478898"/>
    <lineage>
        <taxon>Eukaryota</taxon>
        <taxon>Fungi</taxon>
        <taxon>Dikarya</taxon>
        <taxon>Basidiomycota</taxon>
        <taxon>Agaricomycotina</taxon>
        <taxon>Agaricomycetes</taxon>
        <taxon>Polyporales</taxon>
        <taxon>Cerrenaceae</taxon>
        <taxon>Cerrena</taxon>
    </lineage>
</organism>
<comment type="caution">
    <text evidence="1">The sequence shown here is derived from an EMBL/GenBank/DDBJ whole genome shotgun (WGS) entry which is preliminary data.</text>
</comment>
<dbReference type="EMBL" id="JASBNA010000005">
    <property type="protein sequence ID" value="KAK7691542.1"/>
    <property type="molecule type" value="Genomic_DNA"/>
</dbReference>
<dbReference type="Proteomes" id="UP001385951">
    <property type="component" value="Unassembled WGS sequence"/>
</dbReference>
<dbReference type="AlphaFoldDB" id="A0AAW0GNT0"/>